<dbReference type="AlphaFoldDB" id="A0A1F4USC0"/>
<keyword evidence="1" id="KW-0812">Transmembrane</keyword>
<dbReference type="STRING" id="1802617.A2886_00260"/>
<comment type="caution">
    <text evidence="3">The sequence shown here is derived from an EMBL/GenBank/DDBJ whole genome shotgun (WGS) entry which is preliminary data.</text>
</comment>
<evidence type="ECO:0000313" key="3">
    <source>
        <dbReference type="EMBL" id="OGC47806.1"/>
    </source>
</evidence>
<dbReference type="Proteomes" id="UP000176608">
    <property type="component" value="Unassembled WGS sequence"/>
</dbReference>
<sequence length="155" mass="16924">MSKIKVLTAIILILILSTNTAHAQITDPDTSFCNISERNLVEKNNYAPSPLQIICPIVGILNVLTLLAGAGFVLMIFMGAYKYALSQGDPKGLDGAKSTLTHALLGFAVIIGMYLILSFIQRIFGLKEVVVLAPFQRLQQGLENLFRIAGIENYK</sequence>
<dbReference type="EMBL" id="MEVA01000003">
    <property type="protein sequence ID" value="OGC47806.1"/>
    <property type="molecule type" value="Genomic_DNA"/>
</dbReference>
<proteinExistence type="predicted"/>
<feature type="chain" id="PRO_5009514896" description="DUF4190 domain-containing protein" evidence="2">
    <location>
        <begin position="24"/>
        <end position="155"/>
    </location>
</feature>
<accession>A0A1F4USC0</accession>
<evidence type="ECO:0000256" key="1">
    <source>
        <dbReference type="SAM" id="Phobius"/>
    </source>
</evidence>
<reference evidence="3 4" key="1">
    <citation type="journal article" date="2016" name="Nat. Commun.">
        <title>Thousands of microbial genomes shed light on interconnected biogeochemical processes in an aquifer system.</title>
        <authorList>
            <person name="Anantharaman K."/>
            <person name="Brown C.T."/>
            <person name="Hug L.A."/>
            <person name="Sharon I."/>
            <person name="Castelle C.J."/>
            <person name="Probst A.J."/>
            <person name="Thomas B.C."/>
            <person name="Singh A."/>
            <person name="Wilkins M.J."/>
            <person name="Karaoz U."/>
            <person name="Brodie E.L."/>
            <person name="Williams K.H."/>
            <person name="Hubbard S.S."/>
            <person name="Banfield J.F."/>
        </authorList>
    </citation>
    <scope>NUCLEOTIDE SEQUENCE [LARGE SCALE GENOMIC DNA]</scope>
</reference>
<evidence type="ECO:0000256" key="2">
    <source>
        <dbReference type="SAM" id="SignalP"/>
    </source>
</evidence>
<evidence type="ECO:0008006" key="5">
    <source>
        <dbReference type="Google" id="ProtNLM"/>
    </source>
</evidence>
<keyword evidence="1" id="KW-0472">Membrane</keyword>
<name>A0A1F4USC0_UNCKA</name>
<keyword evidence="2" id="KW-0732">Signal</keyword>
<protein>
    <recommendedName>
        <fullName evidence="5">DUF4190 domain-containing protein</fullName>
    </recommendedName>
</protein>
<feature type="transmembrane region" description="Helical" evidence="1">
    <location>
        <begin position="102"/>
        <end position="124"/>
    </location>
</feature>
<keyword evidence="1" id="KW-1133">Transmembrane helix</keyword>
<feature type="transmembrane region" description="Helical" evidence="1">
    <location>
        <begin position="51"/>
        <end position="81"/>
    </location>
</feature>
<feature type="signal peptide" evidence="2">
    <location>
        <begin position="1"/>
        <end position="23"/>
    </location>
</feature>
<evidence type="ECO:0000313" key="4">
    <source>
        <dbReference type="Proteomes" id="UP000176608"/>
    </source>
</evidence>
<organism evidence="3 4">
    <name type="scientific">candidate division WWE3 bacterium RIFCSPHIGHO2_01_FULL_42_13</name>
    <dbReference type="NCBI Taxonomy" id="1802617"/>
    <lineage>
        <taxon>Bacteria</taxon>
        <taxon>Katanobacteria</taxon>
    </lineage>
</organism>
<gene>
    <name evidence="3" type="ORF">A2886_00260</name>
</gene>